<keyword evidence="3" id="KW-1185">Reference proteome</keyword>
<dbReference type="NCBIfam" id="TIGR03940">
    <property type="entry name" value="PGA_PgaD"/>
    <property type="match status" value="1"/>
</dbReference>
<dbReference type="PATRIC" id="fig|405446.3.peg.780"/>
<dbReference type="InterPro" id="IPR023829">
    <property type="entry name" value="PGA_PgaD"/>
</dbReference>
<evidence type="ECO:0000256" key="1">
    <source>
        <dbReference type="SAM" id="Phobius"/>
    </source>
</evidence>
<dbReference type="Proteomes" id="UP000051863">
    <property type="component" value="Unassembled WGS sequence"/>
</dbReference>
<keyword evidence="1" id="KW-1133">Transmembrane helix</keyword>
<keyword evidence="1" id="KW-0812">Transmembrane</keyword>
<dbReference type="AlphaFoldDB" id="A0A0R0CRM1"/>
<gene>
    <name evidence="2" type="ORF">ABB27_00390</name>
</gene>
<accession>A0A0R0CRM1</accession>
<name>A0A0R0CRM1_9GAMM</name>
<dbReference type="GO" id="GO:0043709">
    <property type="term" value="P:cell adhesion involved in single-species biofilm formation"/>
    <property type="evidence" value="ECO:0007669"/>
    <property type="project" value="InterPro"/>
</dbReference>
<evidence type="ECO:0000313" key="3">
    <source>
        <dbReference type="Proteomes" id="UP000051863"/>
    </source>
</evidence>
<dbReference type="RefSeq" id="WP_244479088.1">
    <property type="nucleotide sequence ID" value="NZ_LDJJ01000002.1"/>
</dbReference>
<evidence type="ECO:0000313" key="2">
    <source>
        <dbReference type="EMBL" id="KRG72636.1"/>
    </source>
</evidence>
<feature type="transmembrane region" description="Helical" evidence="1">
    <location>
        <begin position="80"/>
        <end position="102"/>
    </location>
</feature>
<protein>
    <submittedName>
        <fullName evidence="2">Hemin storage protein</fullName>
    </submittedName>
</protein>
<organism evidence="2 3">
    <name type="scientific">Stenotrophomonas terrae</name>
    <dbReference type="NCBI Taxonomy" id="405446"/>
    <lineage>
        <taxon>Bacteria</taxon>
        <taxon>Pseudomonadati</taxon>
        <taxon>Pseudomonadota</taxon>
        <taxon>Gammaproteobacteria</taxon>
        <taxon>Lysobacterales</taxon>
        <taxon>Lysobacteraceae</taxon>
        <taxon>Stenotrophomonas</taxon>
    </lineage>
</organism>
<sequence>MNEKHSLDANHDNHRFDSRLIRKPQQQPRLQRGLWGMVNVAFWVLMLYLLLPLLTLLLWLLGIRVAWQQLYEYQDHVDPFLLLAAPVILACCALSLIAWAEYNRMRFSGKERRAPVPVISQAQIAADLGAGPEVSQAIGQTRSVVLHMDDQARPASLSAGPLPPR</sequence>
<feature type="transmembrane region" description="Helical" evidence="1">
    <location>
        <begin position="33"/>
        <end position="60"/>
    </location>
</feature>
<proteinExistence type="predicted"/>
<keyword evidence="1" id="KW-0472">Membrane</keyword>
<dbReference type="EMBL" id="LDJJ01000002">
    <property type="protein sequence ID" value="KRG72636.1"/>
    <property type="molecule type" value="Genomic_DNA"/>
</dbReference>
<dbReference type="Pfam" id="PF13994">
    <property type="entry name" value="PgaD"/>
    <property type="match status" value="1"/>
</dbReference>
<comment type="caution">
    <text evidence="2">The sequence shown here is derived from an EMBL/GenBank/DDBJ whole genome shotgun (WGS) entry which is preliminary data.</text>
</comment>
<reference evidence="2 3" key="1">
    <citation type="submission" date="2015-05" db="EMBL/GenBank/DDBJ databases">
        <title>Genome sequencing and analysis of members of genus Stenotrophomonas.</title>
        <authorList>
            <person name="Patil P.P."/>
            <person name="Midha S."/>
            <person name="Patil P.B."/>
        </authorList>
    </citation>
    <scope>NUCLEOTIDE SEQUENCE [LARGE SCALE GENOMIC DNA]</scope>
    <source>
        <strain evidence="2 3">DSM 18941</strain>
    </source>
</reference>